<reference evidence="5" key="1">
    <citation type="submission" date="2025-05" db="UniProtKB">
        <authorList>
            <consortium name="RefSeq"/>
        </authorList>
    </citation>
    <scope>NUCLEOTIDE SEQUENCE [LARGE SCALE GENOMIC DNA]</scope>
</reference>
<dbReference type="Gene3D" id="3.40.309.10">
    <property type="entry name" value="Aldehyde Dehydrogenase, Chain A, domain 2"/>
    <property type="match status" value="1"/>
</dbReference>
<dbReference type="NCBIfam" id="NF009725">
    <property type="entry name" value="PRK13252.1"/>
    <property type="match status" value="1"/>
</dbReference>
<dbReference type="RefSeq" id="XP_065647605.1">
    <property type="nucleotide sequence ID" value="XM_065791533.1"/>
</dbReference>
<comment type="similarity">
    <text evidence="3">Belongs to the aldehyde dehydrogenase family.</text>
</comment>
<dbReference type="PROSITE" id="PS00687">
    <property type="entry name" value="ALDEHYDE_DEHYDR_GLU"/>
    <property type="match status" value="1"/>
</dbReference>
<evidence type="ECO:0000313" key="6">
    <source>
        <dbReference type="RefSeq" id="XP_065647605.1"/>
    </source>
</evidence>
<evidence type="ECO:0000256" key="2">
    <source>
        <dbReference type="PROSITE-ProRule" id="PRU10007"/>
    </source>
</evidence>
<evidence type="ECO:0000256" key="1">
    <source>
        <dbReference type="ARBA" id="ARBA00023002"/>
    </source>
</evidence>
<dbReference type="InterPro" id="IPR016161">
    <property type="entry name" value="Ald_DH/histidinol_DH"/>
</dbReference>
<evidence type="ECO:0000259" key="4">
    <source>
        <dbReference type="Pfam" id="PF00171"/>
    </source>
</evidence>
<evidence type="ECO:0000313" key="5">
    <source>
        <dbReference type="Proteomes" id="UP001652625"/>
    </source>
</evidence>
<dbReference type="Gene3D" id="3.40.605.10">
    <property type="entry name" value="Aldehyde Dehydrogenase, Chain A, domain 1"/>
    <property type="match status" value="1"/>
</dbReference>
<proteinExistence type="inferred from homology"/>
<dbReference type="InterPro" id="IPR016163">
    <property type="entry name" value="Ald_DH_C"/>
</dbReference>
<name>A0ABM4BF66_HYDVU</name>
<dbReference type="InterPro" id="IPR016160">
    <property type="entry name" value="Ald_DH_CS_CYS"/>
</dbReference>
<dbReference type="Pfam" id="PF00171">
    <property type="entry name" value="Aldedh"/>
    <property type="match status" value="1"/>
</dbReference>
<dbReference type="GeneID" id="100205388"/>
<protein>
    <submittedName>
        <fullName evidence="6">4-trimethylaminobutyraldehyde dehydrogenase</fullName>
    </submittedName>
</protein>
<keyword evidence="5" id="KW-1185">Reference proteome</keyword>
<dbReference type="Proteomes" id="UP001652625">
    <property type="component" value="Chromosome 02"/>
</dbReference>
<dbReference type="SUPFAM" id="SSF53720">
    <property type="entry name" value="ALDH-like"/>
    <property type="match status" value="1"/>
</dbReference>
<feature type="domain" description="Aldehyde dehydrogenase" evidence="4">
    <location>
        <begin position="51"/>
        <end position="509"/>
    </location>
</feature>
<gene>
    <name evidence="6" type="primary">LOC100205388</name>
</gene>
<feature type="active site" evidence="2">
    <location>
        <position position="280"/>
    </location>
</feature>
<dbReference type="InterPro" id="IPR016162">
    <property type="entry name" value="Ald_DH_N"/>
</dbReference>
<organism evidence="5 6">
    <name type="scientific">Hydra vulgaris</name>
    <name type="common">Hydra</name>
    <name type="synonym">Hydra attenuata</name>
    <dbReference type="NCBI Taxonomy" id="6087"/>
    <lineage>
        <taxon>Eukaryota</taxon>
        <taxon>Metazoa</taxon>
        <taxon>Cnidaria</taxon>
        <taxon>Hydrozoa</taxon>
        <taxon>Hydroidolina</taxon>
        <taxon>Anthoathecata</taxon>
        <taxon>Aplanulata</taxon>
        <taxon>Hydridae</taxon>
        <taxon>Hydra</taxon>
    </lineage>
</organism>
<dbReference type="InterPro" id="IPR029510">
    <property type="entry name" value="Ald_DH_CS_GLU"/>
</dbReference>
<dbReference type="PANTHER" id="PTHR11699">
    <property type="entry name" value="ALDEHYDE DEHYDROGENASE-RELATED"/>
    <property type="match status" value="1"/>
</dbReference>
<evidence type="ECO:0000256" key="3">
    <source>
        <dbReference type="RuleBase" id="RU003345"/>
    </source>
</evidence>
<dbReference type="InterPro" id="IPR015590">
    <property type="entry name" value="Aldehyde_DH_dom"/>
</dbReference>
<reference evidence="6" key="2">
    <citation type="submission" date="2025-08" db="UniProtKB">
        <authorList>
            <consortium name="RefSeq"/>
        </authorList>
    </citation>
    <scope>IDENTIFICATION</scope>
</reference>
<dbReference type="PROSITE" id="PS00070">
    <property type="entry name" value="ALDEHYDE_DEHYDR_CYS"/>
    <property type="match status" value="1"/>
</dbReference>
<accession>A0ABM4BF66</accession>
<keyword evidence="1 3" id="KW-0560">Oxidoreductase</keyword>
<sequence length="521" mass="57147">MLVKMFKCVHNKVRLGKNLNLFKKRNLTAVKSSENQNFVDGRRCLPQLHTSSKVINNINPGTGAIIGQFYCSGKDELERAVANSKEAFEVWSHQAVSERSSIFRRAAKAIRSKKLDIARLETIDTGKTITESSMDVDAVIESFNYYASLCYMLHGQQIPVHNGALVYTVREPLGVCLGIGAWNFPFLNIAWKALPALACGNTLIYKPSPITPITSVVFAEIMADVGLPAGCLNIVQGDGDAGQYLCEHKDIAKVSFTGSISTGTKIMAACAPTLKKLTLELGGKSPLVIFEDADIDNAVQGALMANFIIQGEACSNGTRVYVHESIFDNFLEKVVEATRNLNIGDTMDARTHIGALISLEHLEKVQGFINRAVSEGAKILCGGDKPKFENRSFANGYYINPCIMTHCHDGMEIIKEEHFGPIMCVMPFSNEEEVLNRANSTTTGLAAGVFTKNISRAHKFIAKLQAGSCYINTYNMYPVQVPFGGNKMSGIGRENGTQVIEHYTQTKSVYVELNEVDSIFK</sequence>